<dbReference type="PANTHER" id="PTHR11849:SF305">
    <property type="entry name" value="DNA-BINDING PROTEIN D-ETS-6"/>
    <property type="match status" value="1"/>
</dbReference>
<evidence type="ECO:0000256" key="2">
    <source>
        <dbReference type="ARBA" id="ARBA00005562"/>
    </source>
</evidence>
<dbReference type="GO" id="GO:0030154">
    <property type="term" value="P:cell differentiation"/>
    <property type="evidence" value="ECO:0007669"/>
    <property type="project" value="TreeGrafter"/>
</dbReference>
<dbReference type="PROSITE" id="PS50061">
    <property type="entry name" value="ETS_DOMAIN_3"/>
    <property type="match status" value="1"/>
</dbReference>
<evidence type="ECO:0000256" key="1">
    <source>
        <dbReference type="ARBA" id="ARBA00004123"/>
    </source>
</evidence>
<evidence type="ECO:0000256" key="5">
    <source>
        <dbReference type="RuleBase" id="RU004019"/>
    </source>
</evidence>
<organism evidence="9 10">
    <name type="scientific">Glossina morsitans morsitans</name>
    <name type="common">Savannah tsetse fly</name>
    <dbReference type="NCBI Taxonomy" id="37546"/>
    <lineage>
        <taxon>Eukaryota</taxon>
        <taxon>Metazoa</taxon>
        <taxon>Ecdysozoa</taxon>
        <taxon>Arthropoda</taxon>
        <taxon>Hexapoda</taxon>
        <taxon>Insecta</taxon>
        <taxon>Pterygota</taxon>
        <taxon>Neoptera</taxon>
        <taxon>Endopterygota</taxon>
        <taxon>Diptera</taxon>
        <taxon>Brachycera</taxon>
        <taxon>Muscomorpha</taxon>
        <taxon>Hippoboscoidea</taxon>
        <taxon>Glossinidae</taxon>
        <taxon>Glossina</taxon>
    </lineage>
</organism>
<evidence type="ECO:0000313" key="9">
    <source>
        <dbReference type="EnsemblMetazoa" id="GMOY008315-PA"/>
    </source>
</evidence>
<feature type="domain" description="PNT" evidence="8">
    <location>
        <begin position="98"/>
        <end position="185"/>
    </location>
</feature>
<dbReference type="SUPFAM" id="SSF46785">
    <property type="entry name" value="Winged helix' DNA-binding domain"/>
    <property type="match status" value="1"/>
</dbReference>
<evidence type="ECO:0000313" key="10">
    <source>
        <dbReference type="Proteomes" id="UP000092444"/>
    </source>
</evidence>
<dbReference type="FunFam" id="1.10.10.10:FF:000039">
    <property type="entry name" value="Friend leukemia integration 1 transcription factor"/>
    <property type="match status" value="1"/>
</dbReference>
<proteinExistence type="inferred from homology"/>
<dbReference type="PROSITE" id="PS00345">
    <property type="entry name" value="ETS_DOMAIN_1"/>
    <property type="match status" value="1"/>
</dbReference>
<dbReference type="CDD" id="cd08203">
    <property type="entry name" value="SAM_PNT"/>
    <property type="match status" value="1"/>
</dbReference>
<dbReference type="PhylomeDB" id="A0A1B0G4R9"/>
<evidence type="ECO:0008006" key="11">
    <source>
        <dbReference type="Google" id="ProtNLM"/>
    </source>
</evidence>
<dbReference type="Gene3D" id="1.10.10.10">
    <property type="entry name" value="Winged helix-like DNA-binding domain superfamily/Winged helix DNA-binding domain"/>
    <property type="match status" value="1"/>
</dbReference>
<dbReference type="GO" id="GO:0000981">
    <property type="term" value="F:DNA-binding transcription factor activity, RNA polymerase II-specific"/>
    <property type="evidence" value="ECO:0007669"/>
    <property type="project" value="TreeGrafter"/>
</dbReference>
<feature type="compositionally biased region" description="Basic and acidic residues" evidence="6">
    <location>
        <begin position="85"/>
        <end position="99"/>
    </location>
</feature>
<comment type="similarity">
    <text evidence="2 5">Belongs to the ETS family.</text>
</comment>
<dbReference type="InterPro" id="IPR003118">
    <property type="entry name" value="Pointed_dom"/>
</dbReference>
<dbReference type="PROSITE" id="PS00346">
    <property type="entry name" value="ETS_DOMAIN_2"/>
    <property type="match status" value="1"/>
</dbReference>
<evidence type="ECO:0000256" key="4">
    <source>
        <dbReference type="ARBA" id="ARBA00023242"/>
    </source>
</evidence>
<dbReference type="GO" id="GO:0043565">
    <property type="term" value="F:sequence-specific DNA binding"/>
    <property type="evidence" value="ECO:0007669"/>
    <property type="project" value="InterPro"/>
</dbReference>
<dbReference type="Proteomes" id="UP000092444">
    <property type="component" value="Unassembled WGS sequence"/>
</dbReference>
<dbReference type="Gene3D" id="1.10.150.50">
    <property type="entry name" value="Transcription Factor, Ets-1"/>
    <property type="match status" value="1"/>
</dbReference>
<dbReference type="InterPro" id="IPR046328">
    <property type="entry name" value="ETS_fam"/>
</dbReference>
<reference evidence="9" key="1">
    <citation type="submission" date="2020-05" db="UniProtKB">
        <authorList>
            <consortium name="EnsemblMetazoa"/>
        </authorList>
    </citation>
    <scope>IDENTIFICATION</scope>
    <source>
        <strain evidence="9">Yale</strain>
    </source>
</reference>
<feature type="domain" description="ETS" evidence="7">
    <location>
        <begin position="220"/>
        <end position="300"/>
    </location>
</feature>
<feature type="region of interest" description="Disordered" evidence="6">
    <location>
        <begin position="405"/>
        <end position="425"/>
    </location>
</feature>
<dbReference type="Pfam" id="PF00178">
    <property type="entry name" value="Ets"/>
    <property type="match status" value="1"/>
</dbReference>
<dbReference type="PRINTS" id="PR00454">
    <property type="entry name" value="ETSDOMAIN"/>
</dbReference>
<feature type="region of interest" description="Disordered" evidence="6">
    <location>
        <begin position="1"/>
        <end position="114"/>
    </location>
</feature>
<dbReference type="EMBL" id="CCAG010009190">
    <property type="status" value="NOT_ANNOTATED_CDS"/>
    <property type="molecule type" value="Genomic_DNA"/>
</dbReference>
<comment type="subcellular location">
    <subcellularLocation>
        <location evidence="1 5">Nucleus</location>
    </subcellularLocation>
</comment>
<name>A0A1B0G4R9_GLOMM</name>
<dbReference type="PANTHER" id="PTHR11849">
    <property type="entry name" value="ETS"/>
    <property type="match status" value="1"/>
</dbReference>
<dbReference type="Pfam" id="PF02198">
    <property type="entry name" value="SAM_PNT"/>
    <property type="match status" value="1"/>
</dbReference>
<keyword evidence="4 5" id="KW-0539">Nucleus</keyword>
<sequence length="441" mass="48687">MYEHECKQKKISKVSKAKKAHVEKKKIVMTQATKRRLKRSSQQLISTSSSDSNSAEQKSIDADDNSECESDKKSKNASPATTLTKSRDTVGPESLRSELEEVLPSPPASTEVPVDPRVWNADHIASWVTWMTKQFNLHPAPDVLRFPTSGAELCKMTRAEFWVCAGSREGGVLFAKHIALTLHSITGRESSPMLNDNEPNPYQLLNAASHRLVAQGSGQIQLWQFLLELLGDSSKSSCIAWEGTNGEFKLIDPDFVAKLWGERKAKPNMNYDKLSRALRYYYDKNIMTKVHGKRYAYKFDFHGLMAACQAQAQGCDPTTNMLTGYKIGHPQHHPHHPHAHHPYIAQQHSVQHHHSSNLHTDLASTSSSLSFLSSSSASMTSSNIAEPLSPDGNSVHFTSGQQITTTTVVSPSTPSTTSTTTTTTTAATRTSYWPYGGASTF</sequence>
<dbReference type="EMBL" id="CCAG010009193">
    <property type="status" value="NOT_ANNOTATED_CDS"/>
    <property type="molecule type" value="Genomic_DNA"/>
</dbReference>
<dbReference type="EnsemblMetazoa" id="GMOY008315-RA">
    <property type="protein sequence ID" value="GMOY008315-PA"/>
    <property type="gene ID" value="GMOY008315"/>
</dbReference>
<dbReference type="EMBL" id="CCAG010009192">
    <property type="status" value="NOT_ANNOTATED_CDS"/>
    <property type="molecule type" value="Genomic_DNA"/>
</dbReference>
<accession>A0A1B0G4R9</accession>
<dbReference type="GO" id="GO:0005634">
    <property type="term" value="C:nucleus"/>
    <property type="evidence" value="ECO:0007669"/>
    <property type="project" value="UniProtKB-SubCell"/>
</dbReference>
<dbReference type="InterPro" id="IPR036390">
    <property type="entry name" value="WH_DNA-bd_sf"/>
</dbReference>
<dbReference type="AlphaFoldDB" id="A0A1B0G4R9"/>
<evidence type="ECO:0000259" key="7">
    <source>
        <dbReference type="PROSITE" id="PS50061"/>
    </source>
</evidence>
<feature type="compositionally biased region" description="Low complexity" evidence="6">
    <location>
        <begin position="40"/>
        <end position="57"/>
    </location>
</feature>
<keyword evidence="10" id="KW-1185">Reference proteome</keyword>
<dbReference type="EMBL" id="CCAG010009191">
    <property type="status" value="NOT_ANNOTATED_CDS"/>
    <property type="molecule type" value="Genomic_DNA"/>
</dbReference>
<dbReference type="InterPro" id="IPR013761">
    <property type="entry name" value="SAM/pointed_sf"/>
</dbReference>
<dbReference type="SMART" id="SM00251">
    <property type="entry name" value="SAM_PNT"/>
    <property type="match status" value="1"/>
</dbReference>
<feature type="compositionally biased region" description="Basic residues" evidence="6">
    <location>
        <begin position="9"/>
        <end position="24"/>
    </location>
</feature>
<dbReference type="STRING" id="37546.A0A1B0G4R9"/>
<evidence type="ECO:0000256" key="3">
    <source>
        <dbReference type="ARBA" id="ARBA00023125"/>
    </source>
</evidence>
<dbReference type="InterPro" id="IPR000418">
    <property type="entry name" value="Ets_dom"/>
</dbReference>
<dbReference type="FunFam" id="1.10.150.50:FF:000113">
    <property type="entry name" value="DNA-binding protein D-ETS-6"/>
    <property type="match status" value="1"/>
</dbReference>
<dbReference type="PROSITE" id="PS51433">
    <property type="entry name" value="PNT"/>
    <property type="match status" value="1"/>
</dbReference>
<evidence type="ECO:0000259" key="8">
    <source>
        <dbReference type="PROSITE" id="PS51433"/>
    </source>
</evidence>
<keyword evidence="3 5" id="KW-0238">DNA-binding</keyword>
<dbReference type="SUPFAM" id="SSF47769">
    <property type="entry name" value="SAM/Pointed domain"/>
    <property type="match status" value="1"/>
</dbReference>
<dbReference type="VEuPathDB" id="VectorBase:GMOY008315"/>
<dbReference type="InterPro" id="IPR036388">
    <property type="entry name" value="WH-like_DNA-bd_sf"/>
</dbReference>
<evidence type="ECO:0000256" key="6">
    <source>
        <dbReference type="SAM" id="MobiDB-lite"/>
    </source>
</evidence>
<dbReference type="SMART" id="SM00413">
    <property type="entry name" value="ETS"/>
    <property type="match status" value="1"/>
</dbReference>
<protein>
    <recommendedName>
        <fullName evidence="11">ETS domain-containing protein</fullName>
    </recommendedName>
</protein>